<dbReference type="GO" id="GO:0005829">
    <property type="term" value="C:cytosol"/>
    <property type="evidence" value="ECO:0007669"/>
    <property type="project" value="TreeGrafter"/>
</dbReference>
<accession>A0A2W1HQA4</accession>
<dbReference type="OMA" id="YQNFPKT"/>
<dbReference type="Pfam" id="PF00202">
    <property type="entry name" value="Aminotran_3"/>
    <property type="match status" value="1"/>
</dbReference>
<keyword evidence="2 3" id="KW-0663">Pyridoxal phosphate</keyword>
<name>A0A2W1HQA4_9PLEO</name>
<proteinExistence type="inferred from homology"/>
<reference evidence="5" key="1">
    <citation type="journal article" date="2018" name="BMC Genomics">
        <title>Comparative genomics of the wheat fungal pathogen Pyrenophora tritici-repentis reveals chromosomal variations and genome plasticity.</title>
        <authorList>
            <person name="Moolhuijzen P."/>
            <person name="See P.T."/>
            <person name="Hane J.K."/>
            <person name="Shi G."/>
            <person name="Liu Z."/>
            <person name="Oliver R.P."/>
            <person name="Moffat C.S."/>
        </authorList>
    </citation>
    <scope>NUCLEOTIDE SEQUENCE [LARGE SCALE GENOMIC DNA]</scope>
    <source>
        <strain evidence="5">M4</strain>
    </source>
</reference>
<dbReference type="SUPFAM" id="SSF53383">
    <property type="entry name" value="PLP-dependent transferases"/>
    <property type="match status" value="1"/>
</dbReference>
<evidence type="ECO:0000256" key="1">
    <source>
        <dbReference type="ARBA" id="ARBA00008954"/>
    </source>
</evidence>
<dbReference type="InterPro" id="IPR015422">
    <property type="entry name" value="PyrdxlP-dep_Trfase_small"/>
</dbReference>
<evidence type="ECO:0000313" key="8">
    <source>
        <dbReference type="Proteomes" id="UP000249757"/>
    </source>
</evidence>
<dbReference type="GO" id="GO:0008483">
    <property type="term" value="F:transaminase activity"/>
    <property type="evidence" value="ECO:0007669"/>
    <property type="project" value="UniProtKB-KW"/>
</dbReference>
<reference evidence="6" key="2">
    <citation type="submission" date="2021-05" db="EMBL/GenBank/DDBJ databases">
        <authorList>
            <person name="Moolhuijzen P.M."/>
            <person name="Moffat C.S."/>
        </authorList>
    </citation>
    <scope>NUCLEOTIDE SEQUENCE</scope>
    <source>
        <strain evidence="6">86-124</strain>
    </source>
</reference>
<dbReference type="EMBL" id="NRDI02000005">
    <property type="protein sequence ID" value="KAI1516645.1"/>
    <property type="molecule type" value="Genomic_DNA"/>
</dbReference>
<evidence type="ECO:0000313" key="7">
    <source>
        <dbReference type="Proteomes" id="UP000245464"/>
    </source>
</evidence>
<protein>
    <submittedName>
        <fullName evidence="5">BioA, Adenosylmethionine-8-amino-7-oxononanoate aminotransferase</fullName>
    </submittedName>
    <submittedName>
        <fullName evidence="6">Omega-amino acid-pyruvate aminotransferase</fullName>
    </submittedName>
</protein>
<dbReference type="CDD" id="cd00610">
    <property type="entry name" value="OAT_like"/>
    <property type="match status" value="1"/>
</dbReference>
<dbReference type="EMBL" id="NQIK02000003">
    <property type="protein sequence ID" value="KAF7572991.1"/>
    <property type="molecule type" value="Genomic_DNA"/>
</dbReference>
<dbReference type="Proteomes" id="UP000245464">
    <property type="component" value="Chromosome 3"/>
</dbReference>
<reference evidence="8" key="4">
    <citation type="journal article" date="2022" name="Microb. Genom.">
        <title>A global pangenome for the wheat fungal pathogen Pyrenophora tritici-repentis and prediction of effector protein structural homology.</title>
        <authorList>
            <person name="Moolhuijzen P.M."/>
            <person name="See P.T."/>
            <person name="Shi G."/>
            <person name="Powell H.R."/>
            <person name="Cockram J."/>
            <person name="Jorgensen L.N."/>
            <person name="Benslimane H."/>
            <person name="Strelkov S.E."/>
            <person name="Turner J."/>
            <person name="Liu Z."/>
            <person name="Moffat C.S."/>
        </authorList>
    </citation>
    <scope>NUCLEOTIDE SEQUENCE [LARGE SCALE GENOMIC DNA]</scope>
</reference>
<keyword evidence="5" id="KW-0808">Transferase</keyword>
<evidence type="ECO:0000256" key="4">
    <source>
        <dbReference type="SAM" id="MobiDB-lite"/>
    </source>
</evidence>
<organism evidence="5 7">
    <name type="scientific">Pyrenophora tritici-repentis</name>
    <dbReference type="NCBI Taxonomy" id="45151"/>
    <lineage>
        <taxon>Eukaryota</taxon>
        <taxon>Fungi</taxon>
        <taxon>Dikarya</taxon>
        <taxon>Ascomycota</taxon>
        <taxon>Pezizomycotina</taxon>
        <taxon>Dothideomycetes</taxon>
        <taxon>Pleosporomycetidae</taxon>
        <taxon>Pleosporales</taxon>
        <taxon>Pleosporineae</taxon>
        <taxon>Pleosporaceae</taxon>
        <taxon>Pyrenophora</taxon>
    </lineage>
</organism>
<evidence type="ECO:0000313" key="5">
    <source>
        <dbReference type="EMBL" id="KAF7572991.1"/>
    </source>
</evidence>
<evidence type="ECO:0000256" key="2">
    <source>
        <dbReference type="ARBA" id="ARBA00022898"/>
    </source>
</evidence>
<dbReference type="InterPro" id="IPR015424">
    <property type="entry name" value="PyrdxlP-dep_Trfase"/>
</dbReference>
<dbReference type="Proteomes" id="UP000249757">
    <property type="component" value="Unassembled WGS sequence"/>
</dbReference>
<comment type="caution">
    <text evidence="5">The sequence shown here is derived from an EMBL/GenBank/DDBJ whole genome shotgun (WGS) entry which is preliminary data.</text>
</comment>
<reference evidence="6" key="3">
    <citation type="journal article" date="2022" name="bioRxiv">
        <title>A global pangenome for the wheat fungal pathogen Pyrenophora tritici-repentis and prediction of effector protein structural homology.</title>
        <authorList>
            <person name="Moolhuijzen P."/>
            <person name="See P.T."/>
            <person name="Shi G."/>
            <person name="Powell H.R."/>
            <person name="Cockram J."/>
            <person name="Jorgensen L.N."/>
            <person name="Benslimane H."/>
            <person name="Strelkov S.E."/>
            <person name="Turner J."/>
            <person name="Liu Z."/>
            <person name="Moffat C.S."/>
        </authorList>
    </citation>
    <scope>NUCLEOTIDE SEQUENCE</scope>
    <source>
        <strain evidence="6">86-124</strain>
    </source>
</reference>
<dbReference type="SMR" id="A0A2W1HQA4"/>
<dbReference type="Gene3D" id="3.90.1150.10">
    <property type="entry name" value="Aspartate Aminotransferase, domain 1"/>
    <property type="match status" value="1"/>
</dbReference>
<feature type="compositionally biased region" description="Low complexity" evidence="4">
    <location>
        <begin position="10"/>
        <end position="19"/>
    </location>
</feature>
<keyword evidence="8" id="KW-1185">Reference proteome</keyword>
<keyword evidence="5" id="KW-0032">Aminotransferase</keyword>
<evidence type="ECO:0000256" key="3">
    <source>
        <dbReference type="RuleBase" id="RU003560"/>
    </source>
</evidence>
<dbReference type="AlphaFoldDB" id="A0A2W1HQA4"/>
<dbReference type="PANTHER" id="PTHR43094:SF1">
    <property type="entry name" value="AMINOTRANSFERASE CLASS-III"/>
    <property type="match status" value="1"/>
</dbReference>
<dbReference type="GO" id="GO:0030170">
    <property type="term" value="F:pyridoxal phosphate binding"/>
    <property type="evidence" value="ECO:0007669"/>
    <property type="project" value="InterPro"/>
</dbReference>
<feature type="region of interest" description="Disordered" evidence="4">
    <location>
        <begin position="1"/>
        <end position="44"/>
    </location>
</feature>
<gene>
    <name evidence="6" type="ORF">Ptr86124_005182</name>
    <name evidence="5" type="ORF">PtrM4_078960</name>
</gene>
<sequence>MAPALLVNESSSPSSTFSSDTLVPNIEDSHVPSTSRTRRRHESALIKRSVRSSPLLVKGAEGNWLLVSDGAKTWKIFDGSGGAAVSNIGHKDARVYAAIIEQQATGISYTPSMSFDTEAALDFADFLLESTNDLMAQVAFYSSGSEAMEAAQKLVYQYFSILYQNRYHGRHWFIARDRSYHGATLGALDVSGHKGRKEMYKQILPNNTKFISPCNPYRDMQEGESVSQYVERLAEELDKKICELGPNTVAAFVMEPVVGAALGCVPALPGYLEAMKRVCRKHGVLFILDEVMCGMGRTGYMHAWQEEGVVPDIQLVGKGLAGGYAPISALLAGIEVADTLGDEAFAHGHTFQNLPMACAAGLAVQQIVQDDCLLENVRDKGDKLMKKLMARLENHPNVGNIRGKGLFYGIEFVQDKKTKMPFDRNLNVAWKIHELGLKDGYNMYIYPGSGTVDGDVGDHVIIAPAYNITNMDIDIIVESVGKLVVDFFADLYTSSKL</sequence>
<dbReference type="Gene3D" id="3.40.640.10">
    <property type="entry name" value="Type I PLP-dependent aspartate aminotransferase-like (Major domain)"/>
    <property type="match status" value="1"/>
</dbReference>
<dbReference type="InterPro" id="IPR015421">
    <property type="entry name" value="PyrdxlP-dep_Trfase_major"/>
</dbReference>
<dbReference type="InterPro" id="IPR005814">
    <property type="entry name" value="Aminotrans_3"/>
</dbReference>
<comment type="similarity">
    <text evidence="1 3">Belongs to the class-III pyridoxal-phosphate-dependent aminotransferase family.</text>
</comment>
<dbReference type="PANTHER" id="PTHR43094">
    <property type="entry name" value="AMINOTRANSFERASE"/>
    <property type="match status" value="1"/>
</dbReference>
<evidence type="ECO:0000313" key="6">
    <source>
        <dbReference type="EMBL" id="KAI1516645.1"/>
    </source>
</evidence>
<dbReference type="OrthoDB" id="5419315at2759"/>